<gene>
    <name evidence="1" type="ORF">DRW07_12240</name>
</gene>
<keyword evidence="2" id="KW-1185">Reference proteome</keyword>
<reference evidence="1 2" key="1">
    <citation type="submission" date="2018-11" db="EMBL/GenBank/DDBJ databases">
        <authorList>
            <person name="Ye M.-Q."/>
            <person name="Du Z.-J."/>
        </authorList>
    </citation>
    <scope>NUCLEOTIDE SEQUENCE [LARGE SCALE GENOMIC DNA]</scope>
    <source>
        <strain evidence="1 2">U0105</strain>
    </source>
</reference>
<proteinExistence type="predicted"/>
<evidence type="ECO:0000313" key="1">
    <source>
        <dbReference type="EMBL" id="RPJ65589.1"/>
    </source>
</evidence>
<protein>
    <submittedName>
        <fullName evidence="1">DUF3019 domain-containing protein</fullName>
    </submittedName>
</protein>
<accession>A0A3N5Y5R0</accession>
<dbReference type="InterPro" id="IPR021559">
    <property type="entry name" value="DUF3019"/>
</dbReference>
<sequence length="122" mass="13587">MLTASIVAMISFLSQASSDPAIWRVEPDTCLVSESETRCFMRVSITLLSLSVGKVCIIANKQVLTCMYEGQKSVTVDITLTSDTTLHLNDTNGKRLAEHTLVFNKLLDADFSQRTRLPWSLF</sequence>
<dbReference type="EMBL" id="RPOK01000004">
    <property type="protein sequence ID" value="RPJ65589.1"/>
    <property type="molecule type" value="Genomic_DNA"/>
</dbReference>
<organism evidence="1 2">
    <name type="scientific">Alteromonas sediminis</name>
    <dbReference type="NCBI Taxonomy" id="2259342"/>
    <lineage>
        <taxon>Bacteria</taxon>
        <taxon>Pseudomonadati</taxon>
        <taxon>Pseudomonadota</taxon>
        <taxon>Gammaproteobacteria</taxon>
        <taxon>Alteromonadales</taxon>
        <taxon>Alteromonadaceae</taxon>
        <taxon>Alteromonas/Salinimonas group</taxon>
        <taxon>Alteromonas</taxon>
    </lineage>
</organism>
<comment type="caution">
    <text evidence="1">The sequence shown here is derived from an EMBL/GenBank/DDBJ whole genome shotgun (WGS) entry which is preliminary data.</text>
</comment>
<dbReference type="RefSeq" id="WP_124028221.1">
    <property type="nucleotide sequence ID" value="NZ_JBHRSN010000007.1"/>
</dbReference>
<name>A0A3N5Y5R0_9ALTE</name>
<evidence type="ECO:0000313" key="2">
    <source>
        <dbReference type="Proteomes" id="UP000275281"/>
    </source>
</evidence>
<dbReference type="AlphaFoldDB" id="A0A3N5Y5R0"/>
<dbReference type="Proteomes" id="UP000275281">
    <property type="component" value="Unassembled WGS sequence"/>
</dbReference>
<dbReference type="Pfam" id="PF11456">
    <property type="entry name" value="DUF3019"/>
    <property type="match status" value="1"/>
</dbReference>